<feature type="compositionally biased region" description="Basic and acidic residues" evidence="9">
    <location>
        <begin position="401"/>
        <end position="414"/>
    </location>
</feature>
<dbReference type="InterPro" id="IPR051969">
    <property type="entry name" value="Zinc-finger_DNA-bd_regulators"/>
</dbReference>
<gene>
    <name evidence="10" type="ORF">F7725_025353</name>
</gene>
<evidence type="ECO:0000256" key="5">
    <source>
        <dbReference type="ARBA" id="ARBA00022833"/>
    </source>
</evidence>
<evidence type="ECO:0000313" key="11">
    <source>
        <dbReference type="Proteomes" id="UP000518266"/>
    </source>
</evidence>
<feature type="compositionally biased region" description="Polar residues" evidence="9">
    <location>
        <begin position="439"/>
        <end position="452"/>
    </location>
</feature>
<proteinExistence type="predicted"/>
<keyword evidence="5" id="KW-0862">Zinc</keyword>
<keyword evidence="7" id="KW-0804">Transcription</keyword>
<name>A0A7J5XBT7_DISMA</name>
<evidence type="ECO:0000256" key="3">
    <source>
        <dbReference type="ARBA" id="ARBA00022737"/>
    </source>
</evidence>
<evidence type="ECO:0000256" key="1">
    <source>
        <dbReference type="ARBA" id="ARBA00004123"/>
    </source>
</evidence>
<dbReference type="GO" id="GO:0008270">
    <property type="term" value="F:zinc ion binding"/>
    <property type="evidence" value="ECO:0007669"/>
    <property type="project" value="UniProtKB-KW"/>
</dbReference>
<dbReference type="Proteomes" id="UP000518266">
    <property type="component" value="Unassembled WGS sequence"/>
</dbReference>
<feature type="compositionally biased region" description="Basic and acidic residues" evidence="9">
    <location>
        <begin position="127"/>
        <end position="137"/>
    </location>
</feature>
<keyword evidence="2" id="KW-0479">Metal-binding</keyword>
<evidence type="ECO:0000313" key="10">
    <source>
        <dbReference type="EMBL" id="KAF3834149.1"/>
    </source>
</evidence>
<feature type="region of interest" description="Disordered" evidence="9">
    <location>
        <begin position="385"/>
        <end position="462"/>
    </location>
</feature>
<dbReference type="EMBL" id="JAAKFY010000026">
    <property type="protein sequence ID" value="KAF3834149.1"/>
    <property type="molecule type" value="Genomic_DNA"/>
</dbReference>
<keyword evidence="3" id="KW-0677">Repeat</keyword>
<keyword evidence="4" id="KW-0863">Zinc-finger</keyword>
<dbReference type="GO" id="GO:0000978">
    <property type="term" value="F:RNA polymerase II cis-regulatory region sequence-specific DNA binding"/>
    <property type="evidence" value="ECO:0007669"/>
    <property type="project" value="TreeGrafter"/>
</dbReference>
<dbReference type="GO" id="GO:0005634">
    <property type="term" value="C:nucleus"/>
    <property type="evidence" value="ECO:0007669"/>
    <property type="project" value="UniProtKB-SubCell"/>
</dbReference>
<dbReference type="GO" id="GO:0000981">
    <property type="term" value="F:DNA-binding transcription factor activity, RNA polymerase II-specific"/>
    <property type="evidence" value="ECO:0007669"/>
    <property type="project" value="TreeGrafter"/>
</dbReference>
<keyword evidence="6" id="KW-0805">Transcription regulation</keyword>
<keyword evidence="8" id="KW-0539">Nucleus</keyword>
<accession>A0A7J5XBT7</accession>
<dbReference type="OrthoDB" id="10663828at2759"/>
<evidence type="ECO:0000256" key="2">
    <source>
        <dbReference type="ARBA" id="ARBA00022723"/>
    </source>
</evidence>
<evidence type="ECO:0000256" key="9">
    <source>
        <dbReference type="SAM" id="MobiDB-lite"/>
    </source>
</evidence>
<evidence type="ECO:0000256" key="6">
    <source>
        <dbReference type="ARBA" id="ARBA00023015"/>
    </source>
</evidence>
<feature type="region of interest" description="Disordered" evidence="9">
    <location>
        <begin position="1"/>
        <end position="150"/>
    </location>
</feature>
<feature type="compositionally biased region" description="Basic and acidic residues" evidence="9">
    <location>
        <begin position="7"/>
        <end position="38"/>
    </location>
</feature>
<dbReference type="PANTHER" id="PTHR45944:SF3">
    <property type="entry name" value="ZINC FINGER PROTEIN 40"/>
    <property type="match status" value="1"/>
</dbReference>
<feature type="compositionally biased region" description="Low complexity" evidence="9">
    <location>
        <begin position="80"/>
        <end position="103"/>
    </location>
</feature>
<comment type="subcellular location">
    <subcellularLocation>
        <location evidence="1">Nucleus</location>
    </subcellularLocation>
</comment>
<evidence type="ECO:0000256" key="8">
    <source>
        <dbReference type="ARBA" id="ARBA00023242"/>
    </source>
</evidence>
<dbReference type="PANTHER" id="PTHR45944">
    <property type="entry name" value="SCHNURRI, ISOFORM F"/>
    <property type="match status" value="1"/>
</dbReference>
<dbReference type="AlphaFoldDB" id="A0A7J5XBT7"/>
<evidence type="ECO:0000256" key="7">
    <source>
        <dbReference type="ARBA" id="ARBA00023163"/>
    </source>
</evidence>
<reference evidence="10 11" key="1">
    <citation type="submission" date="2020-03" db="EMBL/GenBank/DDBJ databases">
        <title>Dissostichus mawsoni Genome sequencing and assembly.</title>
        <authorList>
            <person name="Park H."/>
        </authorList>
    </citation>
    <scope>NUCLEOTIDE SEQUENCE [LARGE SCALE GENOMIC DNA]</scope>
    <source>
        <strain evidence="10">DM0001</strain>
        <tissue evidence="10">Muscle</tissue>
    </source>
</reference>
<sequence length="462" mass="50415">MKRRKSSSPDKIEEAQKELKDPKGSQKEISESSRRNADNIKGLKRKKVVAENRLEKIPKSPVKKPLQLKTPETALHGTSSKETTPSSCCSSSNSPSHNPSASPGGNEEPQYAQPVAASLHKGSSSTDTEKLKQEEISSRPSSLEPVDGEGSLLIKESQSKDSTSRDPSFEGDPYHSSASLDVLLQAMEPDFSTLAERKSSLQVTAIEKPASILNAQYSATVPSTIQVPVTPGSNQVQMTTVMNFGADQVSKDQKLKKPGNLVWFGKITFKFLRFWSQRNPTEIMTRRLLSQQKSLMISSIGLREKLASVTLCPQQEPTASSKRMLSPANSLDIYMEKHQKRAKDEHGVACLTDGRSVNYLNSKMSEVTRQRKLTLVRQVCTTEPVDSPIETEAPPLLQDKTNGEKDSQATDDVKPMSPDSVGLNKDTTTVIHEEAGPALNTTTGGQGTSIPANITLKASRES</sequence>
<keyword evidence="11" id="KW-1185">Reference proteome</keyword>
<organism evidence="10 11">
    <name type="scientific">Dissostichus mawsoni</name>
    <name type="common">Antarctic cod</name>
    <dbReference type="NCBI Taxonomy" id="36200"/>
    <lineage>
        <taxon>Eukaryota</taxon>
        <taxon>Metazoa</taxon>
        <taxon>Chordata</taxon>
        <taxon>Craniata</taxon>
        <taxon>Vertebrata</taxon>
        <taxon>Euteleostomi</taxon>
        <taxon>Actinopterygii</taxon>
        <taxon>Neopterygii</taxon>
        <taxon>Teleostei</taxon>
        <taxon>Neoteleostei</taxon>
        <taxon>Acanthomorphata</taxon>
        <taxon>Eupercaria</taxon>
        <taxon>Perciformes</taxon>
        <taxon>Notothenioidei</taxon>
        <taxon>Nototheniidae</taxon>
        <taxon>Dissostichus</taxon>
    </lineage>
</organism>
<evidence type="ECO:0000256" key="4">
    <source>
        <dbReference type="ARBA" id="ARBA00022771"/>
    </source>
</evidence>
<feature type="compositionally biased region" description="Basic and acidic residues" evidence="9">
    <location>
        <begin position="48"/>
        <end position="58"/>
    </location>
</feature>
<protein>
    <submittedName>
        <fullName evidence="10">Uncharacterized protein</fullName>
    </submittedName>
</protein>
<comment type="caution">
    <text evidence="10">The sequence shown here is derived from an EMBL/GenBank/DDBJ whole genome shotgun (WGS) entry which is preliminary data.</text>
</comment>